<name>A0A2T9X585_9CREN</name>
<evidence type="ECO:0000256" key="3">
    <source>
        <dbReference type="ARBA" id="ARBA00022630"/>
    </source>
</evidence>
<evidence type="ECO:0000256" key="1">
    <source>
        <dbReference type="ARBA" id="ARBA00001974"/>
    </source>
</evidence>
<comment type="caution">
    <text evidence="7">The sequence shown here is derived from an EMBL/GenBank/DDBJ whole genome shotgun (WGS) entry which is preliminary data.</text>
</comment>
<dbReference type="GO" id="GO:0003955">
    <property type="term" value="F:NAD(P)H dehydrogenase (quinone) activity"/>
    <property type="evidence" value="ECO:0007669"/>
    <property type="project" value="TreeGrafter"/>
</dbReference>
<dbReference type="PANTHER" id="PTHR42913">
    <property type="entry name" value="APOPTOSIS-INDUCING FACTOR 1"/>
    <property type="match status" value="1"/>
</dbReference>
<comment type="cofactor">
    <cofactor evidence="1">
        <name>FAD</name>
        <dbReference type="ChEBI" id="CHEBI:57692"/>
    </cofactor>
</comment>
<keyword evidence="5" id="KW-0560">Oxidoreductase</keyword>
<evidence type="ECO:0000256" key="5">
    <source>
        <dbReference type="ARBA" id="ARBA00023002"/>
    </source>
</evidence>
<dbReference type="InterPro" id="IPR051169">
    <property type="entry name" value="NADH-Q_oxidoreductase"/>
</dbReference>
<organism evidence="7 8">
    <name type="scientific">Acidianus hospitalis</name>
    <dbReference type="NCBI Taxonomy" id="563177"/>
    <lineage>
        <taxon>Archaea</taxon>
        <taxon>Thermoproteota</taxon>
        <taxon>Thermoprotei</taxon>
        <taxon>Sulfolobales</taxon>
        <taxon>Sulfolobaceae</taxon>
        <taxon>Acidianus</taxon>
    </lineage>
</organism>
<dbReference type="EMBL" id="QEFD01000153">
    <property type="protein sequence ID" value="PVU75221.1"/>
    <property type="molecule type" value="Genomic_DNA"/>
</dbReference>
<evidence type="ECO:0000256" key="2">
    <source>
        <dbReference type="ARBA" id="ARBA00005272"/>
    </source>
</evidence>
<dbReference type="InterPro" id="IPR023753">
    <property type="entry name" value="FAD/NAD-binding_dom"/>
</dbReference>
<accession>A0A2T9X585</accession>
<comment type="similarity">
    <text evidence="2">Belongs to the NADH dehydrogenase family.</text>
</comment>
<dbReference type="PRINTS" id="PR00368">
    <property type="entry name" value="FADPNR"/>
</dbReference>
<keyword evidence="4" id="KW-0274">FAD</keyword>
<dbReference type="AlphaFoldDB" id="A0A2T9X585"/>
<dbReference type="PANTHER" id="PTHR42913:SF3">
    <property type="entry name" value="64 KDA MITOCHONDRIAL NADH DEHYDROGENASE (EUROFUNG)"/>
    <property type="match status" value="1"/>
</dbReference>
<dbReference type="Proteomes" id="UP000245638">
    <property type="component" value="Unassembled WGS sequence"/>
</dbReference>
<evidence type="ECO:0000256" key="4">
    <source>
        <dbReference type="ARBA" id="ARBA00022827"/>
    </source>
</evidence>
<dbReference type="SUPFAM" id="SSF51905">
    <property type="entry name" value="FAD/NAD(P)-binding domain"/>
    <property type="match status" value="2"/>
</dbReference>
<evidence type="ECO:0000313" key="8">
    <source>
        <dbReference type="Proteomes" id="UP000245638"/>
    </source>
</evidence>
<gene>
    <name evidence="7" type="ORF">DDW13_05270</name>
</gene>
<dbReference type="Gene3D" id="3.50.50.100">
    <property type="match status" value="1"/>
</dbReference>
<keyword evidence="3" id="KW-0285">Flavoprotein</keyword>
<dbReference type="GO" id="GO:0019646">
    <property type="term" value="P:aerobic electron transport chain"/>
    <property type="evidence" value="ECO:0007669"/>
    <property type="project" value="TreeGrafter"/>
</dbReference>
<protein>
    <submittedName>
        <fullName evidence="7">Pyridine nucleotide-disulfide oxidoreductase</fullName>
    </submittedName>
</protein>
<dbReference type="Pfam" id="PF07992">
    <property type="entry name" value="Pyr_redox_2"/>
    <property type="match status" value="1"/>
</dbReference>
<reference evidence="7 8" key="1">
    <citation type="journal article" date="2015" name="Appl. Environ. Microbiol.">
        <title>Nanoarchaeota, Their Sulfolobales Host, and Nanoarchaeota Virus Distribution across Yellowstone National Park Hot Springs.</title>
        <authorList>
            <person name="Munson-McGee J.H."/>
            <person name="Field E.K."/>
            <person name="Bateson M."/>
            <person name="Rooney C."/>
            <person name="Stepanauskas R."/>
            <person name="Young M.J."/>
        </authorList>
    </citation>
    <scope>NUCLEOTIDE SEQUENCE [LARGE SCALE GENOMIC DNA]</scope>
    <source>
        <strain evidence="7">SCGC AC-742_N10</strain>
    </source>
</reference>
<proteinExistence type="inferred from homology"/>
<evidence type="ECO:0000313" key="7">
    <source>
        <dbReference type="EMBL" id="PVU75221.1"/>
    </source>
</evidence>
<dbReference type="InterPro" id="IPR036188">
    <property type="entry name" value="FAD/NAD-bd_sf"/>
</dbReference>
<evidence type="ECO:0000259" key="6">
    <source>
        <dbReference type="Pfam" id="PF07992"/>
    </source>
</evidence>
<sequence length="320" mass="35431">MRIVILGGGFAGLSALKTHDSIMIDNKDYFVLTHKLIDVVKTGDPSIAKIPYPKVLKATVKSINFRKKVVITTAGEIAYDKLIISLGYSQKLIEGATKFENIEDALRIREGLLRAKTVVIIGGGNLGVELASLAREMGKEVYLIEGQSRLLNFMSQESSAYAEKKLREMGVNVLLNTKVEKMEDNTVYAEDQKIRGDLIVSSIGFKGPSILKELGLTTINDRMVVNEYLQSVDQEDVYGAGDCSTTKEFIPMSAQVAVQSGRTAMLNAIGFERKFSYRQYAIIVRIGNEYFGDLLGKFVRGRVAELAEKLGIYRAIKLLK</sequence>
<feature type="domain" description="FAD/NAD(P)-binding" evidence="6">
    <location>
        <begin position="1"/>
        <end position="261"/>
    </location>
</feature>